<dbReference type="Proteomes" id="UP000326396">
    <property type="component" value="Linkage Group LG15"/>
</dbReference>
<accession>A0A5N6P053</accession>
<keyword evidence="3" id="KW-1185">Reference proteome</keyword>
<feature type="region of interest" description="Disordered" evidence="1">
    <location>
        <begin position="66"/>
        <end position="92"/>
    </location>
</feature>
<protein>
    <submittedName>
        <fullName evidence="2">Uncharacterized protein</fullName>
    </submittedName>
</protein>
<evidence type="ECO:0000256" key="1">
    <source>
        <dbReference type="SAM" id="MobiDB-lite"/>
    </source>
</evidence>
<reference evidence="2 3" key="1">
    <citation type="submission" date="2019-05" db="EMBL/GenBank/DDBJ databases">
        <title>Mikania micrantha, genome provides insights into the molecular mechanism of rapid growth.</title>
        <authorList>
            <person name="Liu B."/>
        </authorList>
    </citation>
    <scope>NUCLEOTIDE SEQUENCE [LARGE SCALE GENOMIC DNA]</scope>
    <source>
        <strain evidence="2">NLD-2019</strain>
        <tissue evidence="2">Leaf</tissue>
    </source>
</reference>
<dbReference type="AlphaFoldDB" id="A0A5N6P053"/>
<evidence type="ECO:0000313" key="3">
    <source>
        <dbReference type="Proteomes" id="UP000326396"/>
    </source>
</evidence>
<organism evidence="2 3">
    <name type="scientific">Mikania micrantha</name>
    <name type="common">bitter vine</name>
    <dbReference type="NCBI Taxonomy" id="192012"/>
    <lineage>
        <taxon>Eukaryota</taxon>
        <taxon>Viridiplantae</taxon>
        <taxon>Streptophyta</taxon>
        <taxon>Embryophyta</taxon>
        <taxon>Tracheophyta</taxon>
        <taxon>Spermatophyta</taxon>
        <taxon>Magnoliopsida</taxon>
        <taxon>eudicotyledons</taxon>
        <taxon>Gunneridae</taxon>
        <taxon>Pentapetalae</taxon>
        <taxon>asterids</taxon>
        <taxon>campanulids</taxon>
        <taxon>Asterales</taxon>
        <taxon>Asteraceae</taxon>
        <taxon>Asteroideae</taxon>
        <taxon>Heliantheae alliance</taxon>
        <taxon>Eupatorieae</taxon>
        <taxon>Mikania</taxon>
    </lineage>
</organism>
<sequence length="102" mass="11513">MSDTFPSYESKRLGGYIYMGGYVTHIARRLGVFGAYVEASMTTRYHPERVGRATLSTMRIAADIRRQQGDVRAAPAGAPLQPPPPPPPRRRRLVFRDPILWD</sequence>
<dbReference type="EMBL" id="SZYD01000007">
    <property type="protein sequence ID" value="KAD5802614.1"/>
    <property type="molecule type" value="Genomic_DNA"/>
</dbReference>
<comment type="caution">
    <text evidence="2">The sequence shown here is derived from an EMBL/GenBank/DDBJ whole genome shotgun (WGS) entry which is preliminary data.</text>
</comment>
<name>A0A5N6P053_9ASTR</name>
<proteinExistence type="predicted"/>
<gene>
    <name evidence="2" type="ORF">E3N88_13974</name>
</gene>
<evidence type="ECO:0000313" key="2">
    <source>
        <dbReference type="EMBL" id="KAD5802614.1"/>
    </source>
</evidence>